<dbReference type="GO" id="GO:0005886">
    <property type="term" value="C:plasma membrane"/>
    <property type="evidence" value="ECO:0007669"/>
    <property type="project" value="UniProtKB-SubCell"/>
</dbReference>
<evidence type="ECO:0000256" key="6">
    <source>
        <dbReference type="ARBA" id="ARBA00022729"/>
    </source>
</evidence>
<keyword evidence="9 14" id="KW-1133">Transmembrane helix</keyword>
<dbReference type="PROSITE" id="PS51473">
    <property type="entry name" value="GNK2"/>
    <property type="match status" value="2"/>
</dbReference>
<evidence type="ECO:0000256" key="5">
    <source>
        <dbReference type="ARBA" id="ARBA00022692"/>
    </source>
</evidence>
<keyword evidence="5 14" id="KW-0812">Transmembrane</keyword>
<gene>
    <name evidence="17" type="ORF">GIB67_009070</name>
</gene>
<evidence type="ECO:0000313" key="17">
    <source>
        <dbReference type="EMBL" id="KAF6156412.1"/>
    </source>
</evidence>
<keyword evidence="4" id="KW-0945">Host-virus interaction</keyword>
<keyword evidence="7" id="KW-0677">Repeat</keyword>
<dbReference type="GO" id="GO:0009506">
    <property type="term" value="C:plasmodesma"/>
    <property type="evidence" value="ECO:0007669"/>
    <property type="project" value="UniProtKB-SubCell"/>
</dbReference>
<dbReference type="AlphaFoldDB" id="A0A7J7MNR6"/>
<sequence>MGLPKNPISPIYITLLVLLTSIGFLPISKPSSETSYTTLVYKGCANQTFSDPSGVYSQTLSSLFDSLITQSSKSNFFKTTSSGGGGGTSITGLYQCRGDLSNGDCNNCVSKIPEISSRLCGKTVAGRIQLSGCYALYEVSGFPQISGVEMLYKMCSRTQAEGSGFETRRDTAFMNMENGMGNGKGFYATSYESLYVLGQCEGSLSTGDCGECVKTAVQRAQVECGSSIAGQVYLHKCYMSYTYYPNGVPKEHSSGGGDGGGGGGGGGGSNRGKTIAIAVGGTAAVGFLVICLMFMKSLMKKHDDY</sequence>
<name>A0A7J7MNR6_9MAGN</name>
<feature type="domain" description="Gnk2-homologous" evidence="16">
    <location>
        <begin position="147"/>
        <end position="246"/>
    </location>
</feature>
<organism evidence="17 18">
    <name type="scientific">Kingdonia uniflora</name>
    <dbReference type="NCBI Taxonomy" id="39325"/>
    <lineage>
        <taxon>Eukaryota</taxon>
        <taxon>Viridiplantae</taxon>
        <taxon>Streptophyta</taxon>
        <taxon>Embryophyta</taxon>
        <taxon>Tracheophyta</taxon>
        <taxon>Spermatophyta</taxon>
        <taxon>Magnoliopsida</taxon>
        <taxon>Ranunculales</taxon>
        <taxon>Circaeasteraceae</taxon>
        <taxon>Kingdonia</taxon>
    </lineage>
</organism>
<dbReference type="CDD" id="cd23509">
    <property type="entry name" value="Gnk2-like"/>
    <property type="match status" value="2"/>
</dbReference>
<evidence type="ECO:0000256" key="14">
    <source>
        <dbReference type="SAM" id="Phobius"/>
    </source>
</evidence>
<dbReference type="FunFam" id="3.30.430.20:FF:000001">
    <property type="entry name" value="cysteine-rich repeat secretory protein 3"/>
    <property type="match status" value="1"/>
</dbReference>
<evidence type="ECO:0000256" key="12">
    <source>
        <dbReference type="ARBA" id="ARBA00024184"/>
    </source>
</evidence>
<keyword evidence="2" id="KW-0813">Transport</keyword>
<dbReference type="GO" id="GO:0010497">
    <property type="term" value="P:plasmodesmata-mediated intercellular transport"/>
    <property type="evidence" value="ECO:0007669"/>
    <property type="project" value="TreeGrafter"/>
</dbReference>
<dbReference type="EMBL" id="JACGCM010001337">
    <property type="protein sequence ID" value="KAF6156412.1"/>
    <property type="molecule type" value="Genomic_DNA"/>
</dbReference>
<feature type="chain" id="PRO_5029588454" description="Gnk2-homologous domain-containing protein" evidence="15">
    <location>
        <begin position="31"/>
        <end position="305"/>
    </location>
</feature>
<dbReference type="PANTHER" id="PTHR32080">
    <property type="entry name" value="ANTIFUNGAL PROTEIN GINKBILOBIN-2-LIKE"/>
    <property type="match status" value="1"/>
</dbReference>
<evidence type="ECO:0000259" key="16">
    <source>
        <dbReference type="PROSITE" id="PS51473"/>
    </source>
</evidence>
<reference evidence="17 18" key="1">
    <citation type="journal article" date="2020" name="IScience">
        <title>Genome Sequencing of the Endangered Kingdonia uniflora (Circaeasteraceae, Ranunculales) Reveals Potential Mechanisms of Evolutionary Specialization.</title>
        <authorList>
            <person name="Sun Y."/>
            <person name="Deng T."/>
            <person name="Zhang A."/>
            <person name="Moore M.J."/>
            <person name="Landis J.B."/>
            <person name="Lin N."/>
            <person name="Zhang H."/>
            <person name="Zhang X."/>
            <person name="Huang J."/>
            <person name="Zhang X."/>
            <person name="Sun H."/>
            <person name="Wang H."/>
        </authorList>
    </citation>
    <scope>NUCLEOTIDE SEQUENCE [LARGE SCALE GENOMIC DNA]</scope>
    <source>
        <strain evidence="17">TB1705</strain>
        <tissue evidence="17">Leaf</tissue>
    </source>
</reference>
<dbReference type="Proteomes" id="UP000541444">
    <property type="component" value="Unassembled WGS sequence"/>
</dbReference>
<dbReference type="FunFam" id="3.30.430.20:FF:000008">
    <property type="entry name" value="cysteine-rich repeat secretory protein 3"/>
    <property type="match status" value="1"/>
</dbReference>
<dbReference type="InterPro" id="IPR038408">
    <property type="entry name" value="GNK2_sf"/>
</dbReference>
<evidence type="ECO:0000256" key="8">
    <source>
        <dbReference type="ARBA" id="ARBA00022949"/>
    </source>
</evidence>
<keyword evidence="8" id="KW-0965">Cell junction</keyword>
<evidence type="ECO:0000256" key="4">
    <source>
        <dbReference type="ARBA" id="ARBA00022581"/>
    </source>
</evidence>
<comment type="subcellular location">
    <subcellularLocation>
        <location evidence="12">Cell junction</location>
        <location evidence="12">Plasmodesma</location>
    </subcellularLocation>
    <subcellularLocation>
        <location evidence="1">Cell membrane</location>
        <topology evidence="1">Single-pass type I membrane protein</topology>
    </subcellularLocation>
</comment>
<evidence type="ECO:0000256" key="9">
    <source>
        <dbReference type="ARBA" id="ARBA00022989"/>
    </source>
</evidence>
<dbReference type="InterPro" id="IPR002902">
    <property type="entry name" value="GNK2"/>
</dbReference>
<comment type="similarity">
    <text evidence="13">Belongs to the cysteine-rich repeat secretory protein family. Plasmodesmata-located proteins (PDLD) subfamily.</text>
</comment>
<keyword evidence="10 14" id="KW-0472">Membrane</keyword>
<dbReference type="Pfam" id="PF01657">
    <property type="entry name" value="Stress-antifung"/>
    <property type="match status" value="2"/>
</dbReference>
<feature type="domain" description="Gnk2-homologous" evidence="16">
    <location>
        <begin position="37"/>
        <end position="142"/>
    </location>
</feature>
<dbReference type="Gene3D" id="3.30.430.20">
    <property type="entry name" value="Gnk2 domain, C-X8-C-X2-C motif"/>
    <property type="match status" value="2"/>
</dbReference>
<evidence type="ECO:0000256" key="13">
    <source>
        <dbReference type="ARBA" id="ARBA00038393"/>
    </source>
</evidence>
<evidence type="ECO:0000256" key="11">
    <source>
        <dbReference type="ARBA" id="ARBA00023157"/>
    </source>
</evidence>
<dbReference type="InterPro" id="IPR051378">
    <property type="entry name" value="Cell2Cell_Antifungal"/>
</dbReference>
<keyword evidence="3" id="KW-1003">Cell membrane</keyword>
<dbReference type="GO" id="GO:0046739">
    <property type="term" value="P:transport of virus in multicellular host"/>
    <property type="evidence" value="ECO:0007669"/>
    <property type="project" value="UniProtKB-ARBA"/>
</dbReference>
<accession>A0A7J7MNR6</accession>
<feature type="transmembrane region" description="Helical" evidence="14">
    <location>
        <begin position="275"/>
        <end position="295"/>
    </location>
</feature>
<evidence type="ECO:0000256" key="3">
    <source>
        <dbReference type="ARBA" id="ARBA00022475"/>
    </source>
</evidence>
<evidence type="ECO:0000256" key="10">
    <source>
        <dbReference type="ARBA" id="ARBA00023136"/>
    </source>
</evidence>
<evidence type="ECO:0000256" key="2">
    <source>
        <dbReference type="ARBA" id="ARBA00022448"/>
    </source>
</evidence>
<comment type="caution">
    <text evidence="17">The sequence shown here is derived from an EMBL/GenBank/DDBJ whole genome shotgun (WGS) entry which is preliminary data.</text>
</comment>
<proteinExistence type="inferred from homology"/>
<keyword evidence="6 15" id="KW-0732">Signal</keyword>
<keyword evidence="11" id="KW-1015">Disulfide bond</keyword>
<evidence type="ECO:0000313" key="18">
    <source>
        <dbReference type="Proteomes" id="UP000541444"/>
    </source>
</evidence>
<evidence type="ECO:0000256" key="15">
    <source>
        <dbReference type="SAM" id="SignalP"/>
    </source>
</evidence>
<dbReference type="PANTHER" id="PTHR32080:SF24">
    <property type="entry name" value="PLASMODESMATA-LOCATED PROTEIN 2"/>
    <property type="match status" value="1"/>
</dbReference>
<evidence type="ECO:0000256" key="7">
    <source>
        <dbReference type="ARBA" id="ARBA00022737"/>
    </source>
</evidence>
<keyword evidence="18" id="KW-1185">Reference proteome</keyword>
<evidence type="ECO:0000256" key="1">
    <source>
        <dbReference type="ARBA" id="ARBA00004251"/>
    </source>
</evidence>
<dbReference type="OrthoDB" id="1926347at2759"/>
<protein>
    <recommendedName>
        <fullName evidence="16">Gnk2-homologous domain-containing protein</fullName>
    </recommendedName>
</protein>
<feature type="signal peptide" evidence="15">
    <location>
        <begin position="1"/>
        <end position="30"/>
    </location>
</feature>